<protein>
    <submittedName>
        <fullName evidence="1">Uncharacterized protein</fullName>
    </submittedName>
</protein>
<evidence type="ECO:0000313" key="2">
    <source>
        <dbReference type="Proteomes" id="UP000232491"/>
    </source>
</evidence>
<evidence type="ECO:0000313" key="1">
    <source>
        <dbReference type="EMBL" id="AUE03154.1"/>
    </source>
</evidence>
<reference evidence="1 2" key="1">
    <citation type="submission" date="2017-05" db="EMBL/GenBank/DDBJ databases">
        <title>Comparative genomics and methylome analysis of the gut commensal Bifidobacterium breve.</title>
        <authorList>
            <person name="Bottacini F."/>
            <person name="Morrissey R."/>
            <person name="Roberts R.J."/>
            <person name="James K."/>
            <person name="van Breen J."/>
            <person name="Egan M."/>
            <person name="Lambert J."/>
            <person name="van Limpt K."/>
            <person name="Stanton C."/>
            <person name="Knol J."/>
            <person name="O' Connell Motherway M."/>
            <person name="van Sinderen D."/>
        </authorList>
    </citation>
    <scope>NUCLEOTIDE SEQUENCE [LARGE SCALE GENOMIC DNA]</scope>
    <source>
        <strain evidence="1 2">215W447a</strain>
    </source>
</reference>
<gene>
    <name evidence="1" type="ORF">BB215W447A_1136</name>
</gene>
<dbReference type="EMBL" id="CP021558">
    <property type="protein sequence ID" value="AUE03154.1"/>
    <property type="molecule type" value="Genomic_DNA"/>
</dbReference>
<sequence>MIHPDALSRDYARLITPLGRMGWHVSLRECRDDARFLIVIGGRPTIRIMNDGSWRSDDGMGGPDPASLLDEYRRITLEDARRRFDMGDLRGIARLILAPDEGPCAILSAARNGFGLDVEYRPRGRTLRDIRIDHWRTRMRETMRGMRRIGLEEQ</sequence>
<dbReference type="AlphaFoldDB" id="A0A2K9AS73"/>
<organism evidence="1 2">
    <name type="scientific">Bifidobacterium breve</name>
    <dbReference type="NCBI Taxonomy" id="1685"/>
    <lineage>
        <taxon>Bacteria</taxon>
        <taxon>Bacillati</taxon>
        <taxon>Actinomycetota</taxon>
        <taxon>Actinomycetes</taxon>
        <taxon>Bifidobacteriales</taxon>
        <taxon>Bifidobacteriaceae</taxon>
        <taxon>Bifidobacterium</taxon>
    </lineage>
</organism>
<name>A0A2K9AS73_BIFBR</name>
<proteinExistence type="predicted"/>
<dbReference type="RefSeq" id="WP_106620881.1">
    <property type="nucleotide sequence ID" value="NZ_CP021558.1"/>
</dbReference>
<accession>A0A2K9AS73</accession>
<dbReference type="Proteomes" id="UP000232491">
    <property type="component" value="Chromosome"/>
</dbReference>